<feature type="domain" description="Inner membrane protein YejM N-terminal" evidence="4">
    <location>
        <begin position="6"/>
        <end position="249"/>
    </location>
</feature>
<comment type="caution">
    <text evidence="5">The sequence shown here is derived from an EMBL/GenBank/DDBJ whole genome shotgun (WGS) entry which is preliminary data.</text>
</comment>
<keyword evidence="2" id="KW-0812">Transmembrane</keyword>
<dbReference type="Gene3D" id="3.40.720.10">
    <property type="entry name" value="Alkaline Phosphatase, subunit A"/>
    <property type="match status" value="1"/>
</dbReference>
<dbReference type="CDD" id="cd16148">
    <property type="entry name" value="sulfatase_like"/>
    <property type="match status" value="1"/>
</dbReference>
<evidence type="ECO:0000259" key="4">
    <source>
        <dbReference type="Pfam" id="PF11893"/>
    </source>
</evidence>
<dbReference type="SUPFAM" id="SSF53649">
    <property type="entry name" value="Alkaline phosphatase-like"/>
    <property type="match status" value="1"/>
</dbReference>
<evidence type="ECO:0000313" key="5">
    <source>
        <dbReference type="EMBL" id="MBZ9568855.1"/>
    </source>
</evidence>
<evidence type="ECO:0000256" key="2">
    <source>
        <dbReference type="SAM" id="Phobius"/>
    </source>
</evidence>
<dbReference type="RefSeq" id="WP_163649028.1">
    <property type="nucleotide sequence ID" value="NZ_JAGXFD010000001.1"/>
</dbReference>
<dbReference type="InterPro" id="IPR017850">
    <property type="entry name" value="Alkaline_phosphatase_core_sf"/>
</dbReference>
<name>A0ABS7X1S8_9GAMM</name>
<dbReference type="PANTHER" id="PTHR42693:SF33">
    <property type="entry name" value="ARYLSULFATASE"/>
    <property type="match status" value="1"/>
</dbReference>
<dbReference type="Pfam" id="PF11893">
    <property type="entry name" value="DUF3413"/>
    <property type="match status" value="1"/>
</dbReference>
<dbReference type="PIRSF" id="PIRSF004950">
    <property type="entry name" value="Mmb_sulf_HI0842"/>
    <property type="match status" value="1"/>
</dbReference>
<dbReference type="InterPro" id="IPR050738">
    <property type="entry name" value="Sulfatase"/>
</dbReference>
<keyword evidence="2" id="KW-0472">Membrane</keyword>
<feature type="transmembrane region" description="Helical" evidence="2">
    <location>
        <begin position="47"/>
        <end position="75"/>
    </location>
</feature>
<feature type="transmembrane region" description="Helical" evidence="2">
    <location>
        <begin position="165"/>
        <end position="187"/>
    </location>
</feature>
<proteinExistence type="inferred from homology"/>
<dbReference type="InterPro" id="IPR024588">
    <property type="entry name" value="YejM_N"/>
</dbReference>
<protein>
    <submittedName>
        <fullName evidence="5">DUF3413 domain-containing protein</fullName>
    </submittedName>
</protein>
<evidence type="ECO:0000256" key="1">
    <source>
        <dbReference type="ARBA" id="ARBA00008779"/>
    </source>
</evidence>
<feature type="transmembrane region" description="Helical" evidence="2">
    <location>
        <begin position="12"/>
        <end position="35"/>
    </location>
</feature>
<feature type="transmembrane region" description="Helical" evidence="2">
    <location>
        <begin position="126"/>
        <end position="153"/>
    </location>
</feature>
<accession>A0ABS7X1S8</accession>
<dbReference type="InterPro" id="IPR012159">
    <property type="entry name" value="YejM-like"/>
</dbReference>
<gene>
    <name evidence="5" type="ORF">KGQ91_14370</name>
</gene>
<evidence type="ECO:0000259" key="3">
    <source>
        <dbReference type="Pfam" id="PF00884"/>
    </source>
</evidence>
<organism evidence="5 6">
    <name type="scientific">Modicisalibacter tunisiensis</name>
    <dbReference type="NCBI Taxonomy" id="390637"/>
    <lineage>
        <taxon>Bacteria</taxon>
        <taxon>Pseudomonadati</taxon>
        <taxon>Pseudomonadota</taxon>
        <taxon>Gammaproteobacteria</taxon>
        <taxon>Oceanospirillales</taxon>
        <taxon>Halomonadaceae</taxon>
        <taxon>Modicisalibacter</taxon>
    </lineage>
</organism>
<dbReference type="EMBL" id="JAGXFD010000001">
    <property type="protein sequence ID" value="MBZ9568855.1"/>
    <property type="molecule type" value="Genomic_DNA"/>
</dbReference>
<feature type="transmembrane region" description="Helical" evidence="2">
    <location>
        <begin position="87"/>
        <end position="106"/>
    </location>
</feature>
<dbReference type="PANTHER" id="PTHR42693">
    <property type="entry name" value="ARYLSULFATASE FAMILY MEMBER"/>
    <property type="match status" value="1"/>
</dbReference>
<keyword evidence="6" id="KW-1185">Reference proteome</keyword>
<evidence type="ECO:0000313" key="6">
    <source>
        <dbReference type="Proteomes" id="UP001319883"/>
    </source>
</evidence>
<dbReference type="Proteomes" id="UP001319883">
    <property type="component" value="Unassembled WGS sequence"/>
</dbReference>
<dbReference type="Pfam" id="PF00884">
    <property type="entry name" value="Sulfatase"/>
    <property type="match status" value="1"/>
</dbReference>
<sequence>MNSTRLSSLRQRLRGSLAFALVNLVAVWLIALRYTPFLEVPHDPLGIAYLIVTWVGHFGFLALLAWLPLAVLALILPRRVLWLPASLLAMAGLCLMLVDTVVFAQYRFHINHFMVSLFLNDKNGEIFSFTTSTWLVVAGVSLGVWLAEAWLAWRLLGSERVRRLPLWRGCSVLLLALVASHAIHIVADARYQRSVTQQVNIFPLLFPATAKSFMEAHGWLDPRAMRAARADITHDAPDDIDWPKAPLQCSPGDTPPNVLLVLVDTWRHDEYGPRNTPVMVRELKGDSRRFMNHYSGGNSTRTGVMSLFYSLTGNYYHRLQNSQTPSLLLEQLQANDYRLGIFASASLDSVGFDRSIFSSVTDLRDSPDGDTPAERDRLLTREWLDWQARRRDSGDDRPWFGMVFYDAPHGYSVPKGGETPYQPSASSMNYLDLGPDTDPEPYFNLHRNAVYNVDQRIGRVIEDLKRHGEWRNTLVVITGDHGESFNDFGRNYWGHNSHFASPQTQVPMIVHGPGVTPGEHRGTTSHLDVVPMLMRHALGCTNPVGDYAQGQDLLKPGLDHDWVMASSYLDNAVIEDDRITVINTAGSWRVVDRQLNPLEETISPAVRQAMQAMRAFYAR</sequence>
<dbReference type="InterPro" id="IPR000917">
    <property type="entry name" value="Sulfatase_N"/>
</dbReference>
<reference evidence="5 6" key="1">
    <citation type="submission" date="2021-05" db="EMBL/GenBank/DDBJ databases">
        <title>Petroleum and Energy Research Collection (APPE): ex situ preservation of microbial diversity associated with the oil industry and exploitation of its biotechnological potential.</title>
        <authorList>
            <person name="Paixao C.T.M."/>
            <person name="Gomes M.B."/>
            <person name="Oliveira V.M."/>
        </authorList>
    </citation>
    <scope>NUCLEOTIDE SEQUENCE [LARGE SCALE GENOMIC DNA]</scope>
    <source>
        <strain evidence="5 6">LIT2</strain>
    </source>
</reference>
<keyword evidence="2" id="KW-1133">Transmembrane helix</keyword>
<comment type="similarity">
    <text evidence="1">Belongs to the sulfatase family.</text>
</comment>
<feature type="domain" description="Sulfatase N-terminal" evidence="3">
    <location>
        <begin position="256"/>
        <end position="537"/>
    </location>
</feature>